<evidence type="ECO:0000256" key="1">
    <source>
        <dbReference type="ARBA" id="ARBA00023186"/>
    </source>
</evidence>
<reference evidence="3" key="3">
    <citation type="journal article" date="2019" name="Microbiol. Resour. Announc.">
        <title>Draft Genome Sequences of Type Strains of Gordonibacter faecihominis, Paraeggerthella hongkongensis, Parvibacter caecicola,Slackia equolifaciens, Slackia faecicanis, and Slackia isoflavoniconvertens.</title>
        <authorList>
            <person name="Danylec N."/>
            <person name="Stoll D.A."/>
            <person name="Dotsch A."/>
            <person name="Huch M."/>
        </authorList>
    </citation>
    <scope>NUCLEOTIDE SEQUENCE</scope>
    <source>
        <strain evidence="3">DSM 16107</strain>
    </source>
</reference>
<dbReference type="InterPro" id="IPR050289">
    <property type="entry name" value="TorD/DmsD_chaperones"/>
</dbReference>
<reference evidence="2 4" key="1">
    <citation type="journal article" date="2018" name="Elife">
        <title>Discovery and characterization of a prevalent human gut bacterial enzyme sufficient for the inactivation of a family of plant toxins.</title>
        <authorList>
            <person name="Koppel N."/>
            <person name="Bisanz J.E."/>
            <person name="Pandelia M.E."/>
            <person name="Turnbaugh P.J."/>
            <person name="Balskus E.P."/>
        </authorList>
    </citation>
    <scope>NUCLEOTIDE SEQUENCE [LARGE SCALE GENOMIC DNA]</scope>
    <source>
        <strain evidence="2 4">DSM 16107</strain>
    </source>
</reference>
<comment type="caution">
    <text evidence="3">The sequence shown here is derived from an EMBL/GenBank/DDBJ whole genome shotgun (WGS) entry which is preliminary data.</text>
</comment>
<dbReference type="Pfam" id="PF02613">
    <property type="entry name" value="Nitrate_red_del"/>
    <property type="match status" value="1"/>
</dbReference>
<dbReference type="SUPFAM" id="SSF89155">
    <property type="entry name" value="TorD-like"/>
    <property type="match status" value="1"/>
</dbReference>
<organism evidence="3 5">
    <name type="scientific">Eggerthella sinensis</name>
    <dbReference type="NCBI Taxonomy" id="242230"/>
    <lineage>
        <taxon>Bacteria</taxon>
        <taxon>Bacillati</taxon>
        <taxon>Actinomycetota</taxon>
        <taxon>Coriobacteriia</taxon>
        <taxon>Eggerthellales</taxon>
        <taxon>Eggerthellaceae</taxon>
        <taxon>Eggerthella</taxon>
    </lineage>
</organism>
<dbReference type="Gene3D" id="1.10.3480.10">
    <property type="entry name" value="TorD-like"/>
    <property type="match status" value="1"/>
</dbReference>
<dbReference type="PANTHER" id="PTHR34227:SF1">
    <property type="entry name" value="DIMETHYL SULFOXIDE REDUCTASE CHAPERONE-RELATED"/>
    <property type="match status" value="1"/>
</dbReference>
<evidence type="ECO:0000313" key="2">
    <source>
        <dbReference type="EMBL" id="RDB70735.1"/>
    </source>
</evidence>
<dbReference type="Proteomes" id="UP000270112">
    <property type="component" value="Unassembled WGS sequence"/>
</dbReference>
<evidence type="ECO:0000313" key="5">
    <source>
        <dbReference type="Proteomes" id="UP000270112"/>
    </source>
</evidence>
<keyword evidence="4" id="KW-1185">Reference proteome</keyword>
<dbReference type="EMBL" id="QICC01000035">
    <property type="protein sequence ID" value="RNM41495.1"/>
    <property type="molecule type" value="Genomic_DNA"/>
</dbReference>
<dbReference type="Proteomes" id="UP000253817">
    <property type="component" value="Unassembled WGS sequence"/>
</dbReference>
<name>A0A3N0IX33_9ACTN</name>
<dbReference type="OrthoDB" id="3173687at2"/>
<proteinExistence type="predicted"/>
<keyword evidence="1" id="KW-0143">Chaperone</keyword>
<dbReference type="RefSeq" id="WP_114545285.1">
    <property type="nucleotide sequence ID" value="NZ_PPTT01000004.1"/>
</dbReference>
<protein>
    <submittedName>
        <fullName evidence="3">Molecular chaperone TorD</fullName>
    </submittedName>
</protein>
<evidence type="ECO:0000313" key="4">
    <source>
        <dbReference type="Proteomes" id="UP000253817"/>
    </source>
</evidence>
<dbReference type="AlphaFoldDB" id="A0A3N0IX33"/>
<dbReference type="EMBL" id="PPTT01000004">
    <property type="protein sequence ID" value="RDB70735.1"/>
    <property type="molecule type" value="Genomic_DNA"/>
</dbReference>
<dbReference type="InterPro" id="IPR020945">
    <property type="entry name" value="DMSO/NO3_reduct_chaperone"/>
</dbReference>
<accession>A0A3N0IX33</accession>
<gene>
    <name evidence="2" type="ORF">C1876_03220</name>
    <name evidence="3" type="ORF">DMP09_09480</name>
</gene>
<sequence>MTAAAKSPETPPVDSNRPASAGDVLSLEALLVARAYLYTMFHKLAGGEPTAELVDLLLGDTMHDSLDEYADDVEALASYREFLDALREADRDELVEAMRDEFSRCYIGPASLPAVPLASPNITKDPSAVQKRTLEVRRCYREHGLEPKRLQRVPDDHLSLICAFCAHLARRALAAFDAGDGPALALALRDQKGVVDEHLNSWMPDYAKALRRSRTAIAYPQTAEALAMFARADGSLLGEAAFWLEANPGALELTVESEGDTPLKPVREALHRLEAVRLFALDENELVPAHG</sequence>
<dbReference type="InterPro" id="IPR036411">
    <property type="entry name" value="TorD-like_sf"/>
</dbReference>
<evidence type="ECO:0000313" key="3">
    <source>
        <dbReference type="EMBL" id="RNM41495.1"/>
    </source>
</evidence>
<reference evidence="5" key="2">
    <citation type="submission" date="2018-05" db="EMBL/GenBank/DDBJ databases">
        <title>Genome Sequencing of selected type strains of the family Eggerthellaceae.</title>
        <authorList>
            <person name="Danylec N."/>
            <person name="Stoll D.A."/>
            <person name="Doetsch A."/>
            <person name="Huch M."/>
        </authorList>
    </citation>
    <scope>NUCLEOTIDE SEQUENCE [LARGE SCALE GENOMIC DNA]</scope>
    <source>
        <strain evidence="5">DSM 16107</strain>
    </source>
</reference>
<dbReference type="PANTHER" id="PTHR34227">
    <property type="entry name" value="CHAPERONE PROTEIN YCDY"/>
    <property type="match status" value="1"/>
</dbReference>